<protein>
    <submittedName>
        <fullName evidence="2">Peroxisomal and mitochondrial division factor 2</fullName>
    </submittedName>
</protein>
<evidence type="ECO:0000256" key="1">
    <source>
        <dbReference type="SAM" id="Phobius"/>
    </source>
</evidence>
<dbReference type="AlphaFoldDB" id="A0A314YYI4"/>
<reference evidence="2 3" key="1">
    <citation type="submission" date="2018-02" db="EMBL/GenBank/DDBJ databases">
        <title>Draft genome of wild Prunus yedoensis var. nudiflora.</title>
        <authorList>
            <person name="Baek S."/>
            <person name="Kim J.-H."/>
            <person name="Choi K."/>
            <person name="Kim G.-B."/>
            <person name="Cho A."/>
            <person name="Jang H."/>
            <person name="Shin C.-H."/>
            <person name="Yu H.-J."/>
            <person name="Mun J.-H."/>
        </authorList>
    </citation>
    <scope>NUCLEOTIDE SEQUENCE [LARGE SCALE GENOMIC DNA]</scope>
    <source>
        <strain evidence="3">cv. Jeju island</strain>
        <tissue evidence="2">Leaf</tissue>
    </source>
</reference>
<evidence type="ECO:0000313" key="3">
    <source>
        <dbReference type="Proteomes" id="UP000250321"/>
    </source>
</evidence>
<evidence type="ECO:0000313" key="2">
    <source>
        <dbReference type="EMBL" id="PQQ09841.1"/>
    </source>
</evidence>
<organism evidence="2 3">
    <name type="scientific">Prunus yedoensis var. nudiflora</name>
    <dbReference type="NCBI Taxonomy" id="2094558"/>
    <lineage>
        <taxon>Eukaryota</taxon>
        <taxon>Viridiplantae</taxon>
        <taxon>Streptophyta</taxon>
        <taxon>Embryophyta</taxon>
        <taxon>Tracheophyta</taxon>
        <taxon>Spermatophyta</taxon>
        <taxon>Magnoliopsida</taxon>
        <taxon>eudicotyledons</taxon>
        <taxon>Gunneridae</taxon>
        <taxon>Pentapetalae</taxon>
        <taxon>rosids</taxon>
        <taxon>fabids</taxon>
        <taxon>Rosales</taxon>
        <taxon>Rosaceae</taxon>
        <taxon>Amygdaloideae</taxon>
        <taxon>Amygdaleae</taxon>
        <taxon>Prunus</taxon>
    </lineage>
</organism>
<name>A0A314YYI4_PRUYE</name>
<dbReference type="STRING" id="2094558.A0A314YYI4"/>
<dbReference type="EMBL" id="PJQY01000571">
    <property type="protein sequence ID" value="PQQ09841.1"/>
    <property type="molecule type" value="Genomic_DNA"/>
</dbReference>
<proteinExistence type="predicted"/>
<dbReference type="Proteomes" id="UP000250321">
    <property type="component" value="Unassembled WGS sequence"/>
</dbReference>
<feature type="transmembrane region" description="Helical" evidence="1">
    <location>
        <begin position="50"/>
        <end position="74"/>
    </location>
</feature>
<gene>
    <name evidence="2" type="ORF">Pyn_31323</name>
</gene>
<keyword evidence="1" id="KW-0812">Transmembrane</keyword>
<accession>A0A314YYI4</accession>
<keyword evidence="1" id="KW-0472">Membrane</keyword>
<keyword evidence="3" id="KW-1185">Reference proteome</keyword>
<sequence length="78" mass="8167">MELKMGKLQKDVVEADKVINGLRERTVGAINGTVNEMEILESGETGPKGLSLPVVAGSTGAIVAVAAAAVYVLYLRPR</sequence>
<comment type="caution">
    <text evidence="2">The sequence shown here is derived from an EMBL/GenBank/DDBJ whole genome shotgun (WGS) entry which is preliminary data.</text>
</comment>
<keyword evidence="1" id="KW-1133">Transmembrane helix</keyword>